<dbReference type="RefSeq" id="WP_203763151.1">
    <property type="nucleotide sequence ID" value="NZ_BAAABO010000012.1"/>
</dbReference>
<dbReference type="EMBL" id="BOMI01000063">
    <property type="protein sequence ID" value="GID74569.1"/>
    <property type="molecule type" value="Genomic_DNA"/>
</dbReference>
<name>A0ABQ3Y3K4_9ACTN</name>
<dbReference type="SUPFAM" id="SSF52540">
    <property type="entry name" value="P-loop containing nucleoside triphosphate hydrolases"/>
    <property type="match status" value="1"/>
</dbReference>
<dbReference type="InterPro" id="IPR037883">
    <property type="entry name" value="Knr4/Smi1-like_sf"/>
</dbReference>
<gene>
    <name evidence="4" type="ORF">Ade02nite_32100</name>
</gene>
<dbReference type="SUPFAM" id="SSF160631">
    <property type="entry name" value="SMI1/KNR4-like"/>
    <property type="match status" value="1"/>
</dbReference>
<dbReference type="CDD" id="cd03109">
    <property type="entry name" value="DTBS"/>
    <property type="match status" value="1"/>
</dbReference>
<dbReference type="InterPro" id="IPR027417">
    <property type="entry name" value="P-loop_NTPase"/>
</dbReference>
<evidence type="ECO:0000256" key="1">
    <source>
        <dbReference type="SAM" id="MobiDB-lite"/>
    </source>
</evidence>
<dbReference type="Proteomes" id="UP000609879">
    <property type="component" value="Unassembled WGS sequence"/>
</dbReference>
<organism evidence="4 5">
    <name type="scientific">Paractinoplanes deccanensis</name>
    <dbReference type="NCBI Taxonomy" id="113561"/>
    <lineage>
        <taxon>Bacteria</taxon>
        <taxon>Bacillati</taxon>
        <taxon>Actinomycetota</taxon>
        <taxon>Actinomycetes</taxon>
        <taxon>Micromonosporales</taxon>
        <taxon>Micromonosporaceae</taxon>
        <taxon>Paractinoplanes</taxon>
    </lineage>
</organism>
<feature type="transmembrane region" description="Helical" evidence="2">
    <location>
        <begin position="215"/>
        <end position="235"/>
    </location>
</feature>
<proteinExistence type="predicted"/>
<protein>
    <recommendedName>
        <fullName evidence="3">Knr4/Smi1-like domain-containing protein</fullName>
    </recommendedName>
</protein>
<keyword evidence="2" id="KW-0812">Transmembrane</keyword>
<keyword evidence="2" id="KW-1133">Transmembrane helix</keyword>
<accession>A0ABQ3Y3K4</accession>
<feature type="compositionally biased region" description="Low complexity" evidence="1">
    <location>
        <begin position="245"/>
        <end position="256"/>
    </location>
</feature>
<sequence length="472" mass="49458">MDRHWPGLGIWMVTPTSAEVDWRTAVAALAAAAEVPVALVSVGSPVGADDPVRGRVAGLLDLPGAERLSLDRARDLVTAVRQAHGLVLVVAPAGLLVPLGADGWTLADLAEALRAPAVVVTGAGTDAVNHTTLMLGALAGHGIAAAVVTIGEVDESALPVTPAGRIPADRPPAEHETPADALAGAAGWFDPILLASPPPAPAVLDKRPAVSGKRIVLALVAVFAVMVLLVCAVAWTGRTEASLEPTSRAAVSVAPPATTPPVPRPPVGMVCPEYAGPVDVGRPDAATTARVTKAWQRIEKWLAAHAPAGARVLGRPAPASRIDDVQRRMSVPFPPDLVASLRRHDGLSAGRGFDLPPFFAPSALDGILADWRLKCEILARTGDAWDEPWWDRDFVPFAEAGDGGSLLVDQRPGGHGRVGETFPEDGTSFERWPASVAELLEKTATSLETGRPYEGRYRPRVDQDGMLVWEIV</sequence>
<dbReference type="InterPro" id="IPR018958">
    <property type="entry name" value="Knr4/Smi1-like_dom"/>
</dbReference>
<evidence type="ECO:0000313" key="4">
    <source>
        <dbReference type="EMBL" id="GID74569.1"/>
    </source>
</evidence>
<evidence type="ECO:0000259" key="3">
    <source>
        <dbReference type="SMART" id="SM00860"/>
    </source>
</evidence>
<reference evidence="4 5" key="1">
    <citation type="submission" date="2021-01" db="EMBL/GenBank/DDBJ databases">
        <title>Whole genome shotgun sequence of Actinoplanes deccanensis NBRC 13994.</title>
        <authorList>
            <person name="Komaki H."/>
            <person name="Tamura T."/>
        </authorList>
    </citation>
    <scope>NUCLEOTIDE SEQUENCE [LARGE SCALE GENOMIC DNA]</scope>
    <source>
        <strain evidence="4 5">NBRC 13994</strain>
    </source>
</reference>
<feature type="domain" description="Knr4/Smi1-like" evidence="3">
    <location>
        <begin position="316"/>
        <end position="442"/>
    </location>
</feature>
<keyword evidence="2" id="KW-0472">Membrane</keyword>
<dbReference type="Gene3D" id="3.40.50.300">
    <property type="entry name" value="P-loop containing nucleotide triphosphate hydrolases"/>
    <property type="match status" value="1"/>
</dbReference>
<dbReference type="Pfam" id="PF13500">
    <property type="entry name" value="AAA_26"/>
    <property type="match status" value="1"/>
</dbReference>
<keyword evidence="5" id="KW-1185">Reference proteome</keyword>
<dbReference type="SMART" id="SM00860">
    <property type="entry name" value="SMI1_KNR4"/>
    <property type="match status" value="1"/>
</dbReference>
<evidence type="ECO:0000256" key="2">
    <source>
        <dbReference type="SAM" id="Phobius"/>
    </source>
</evidence>
<evidence type="ECO:0000313" key="5">
    <source>
        <dbReference type="Proteomes" id="UP000609879"/>
    </source>
</evidence>
<comment type="caution">
    <text evidence="4">The sequence shown here is derived from an EMBL/GenBank/DDBJ whole genome shotgun (WGS) entry which is preliminary data.</text>
</comment>
<feature type="region of interest" description="Disordered" evidence="1">
    <location>
        <begin position="244"/>
        <end position="265"/>
    </location>
</feature>
<dbReference type="Pfam" id="PF09346">
    <property type="entry name" value="SMI1_KNR4"/>
    <property type="match status" value="1"/>
</dbReference>